<evidence type="ECO:0000256" key="6">
    <source>
        <dbReference type="SAM" id="Phobius"/>
    </source>
</evidence>
<dbReference type="SUPFAM" id="SSF52540">
    <property type="entry name" value="P-loop containing nucleoside triphosphate hydrolases"/>
    <property type="match status" value="1"/>
</dbReference>
<evidence type="ECO:0000256" key="4">
    <source>
        <dbReference type="ARBA" id="ARBA00022989"/>
    </source>
</evidence>
<dbReference type="EMBL" id="JBIAPI010000002">
    <property type="protein sequence ID" value="MFF3224096.1"/>
    <property type="molecule type" value="Genomic_DNA"/>
</dbReference>
<evidence type="ECO:0000313" key="8">
    <source>
        <dbReference type="EMBL" id="MFF3224096.1"/>
    </source>
</evidence>
<protein>
    <submittedName>
        <fullName evidence="8">Type IV secretory system conjugative DNA transfer family protein</fullName>
    </submittedName>
</protein>
<feature type="domain" description="TraD/TraG TraM recognition site" evidence="7">
    <location>
        <begin position="447"/>
        <end position="564"/>
    </location>
</feature>
<dbReference type="Pfam" id="PF12696">
    <property type="entry name" value="TraG-D_C"/>
    <property type="match status" value="1"/>
</dbReference>
<keyword evidence="3 6" id="KW-0812">Transmembrane</keyword>
<dbReference type="PANTHER" id="PTHR37937:SF1">
    <property type="entry name" value="CONJUGATIVE TRANSFER: DNA TRANSPORT"/>
    <property type="match status" value="1"/>
</dbReference>
<reference evidence="8 9" key="1">
    <citation type="submission" date="2024-10" db="EMBL/GenBank/DDBJ databases">
        <title>The Natural Products Discovery Center: Release of the First 8490 Sequenced Strains for Exploring Actinobacteria Biosynthetic Diversity.</title>
        <authorList>
            <person name="Kalkreuter E."/>
            <person name="Kautsar S.A."/>
            <person name="Yang D."/>
            <person name="Bader C.D."/>
            <person name="Teijaro C.N."/>
            <person name="Fluegel L."/>
            <person name="Davis C.M."/>
            <person name="Simpson J.R."/>
            <person name="Lauterbach L."/>
            <person name="Steele A.D."/>
            <person name="Gui C."/>
            <person name="Meng S."/>
            <person name="Li G."/>
            <person name="Viehrig K."/>
            <person name="Ye F."/>
            <person name="Su P."/>
            <person name="Kiefer A.F."/>
            <person name="Nichols A."/>
            <person name="Cepeda A.J."/>
            <person name="Yan W."/>
            <person name="Fan B."/>
            <person name="Jiang Y."/>
            <person name="Adhikari A."/>
            <person name="Zheng C.-J."/>
            <person name="Schuster L."/>
            <person name="Cowan T.M."/>
            <person name="Smanski M.J."/>
            <person name="Chevrette M.G."/>
            <person name="De Carvalho L.P.S."/>
            <person name="Shen B."/>
        </authorList>
    </citation>
    <scope>NUCLEOTIDE SEQUENCE [LARGE SCALE GENOMIC DNA]</scope>
    <source>
        <strain evidence="8 9">NPDC003040</strain>
    </source>
</reference>
<dbReference type="PANTHER" id="PTHR37937">
    <property type="entry name" value="CONJUGATIVE TRANSFER: DNA TRANSPORT"/>
    <property type="match status" value="1"/>
</dbReference>
<organism evidence="8 9">
    <name type="scientific">Nocardia suismassiliense</name>
    <dbReference type="NCBI Taxonomy" id="2077092"/>
    <lineage>
        <taxon>Bacteria</taxon>
        <taxon>Bacillati</taxon>
        <taxon>Actinomycetota</taxon>
        <taxon>Actinomycetes</taxon>
        <taxon>Mycobacteriales</taxon>
        <taxon>Nocardiaceae</taxon>
        <taxon>Nocardia</taxon>
    </lineage>
</organism>
<dbReference type="InterPro" id="IPR027417">
    <property type="entry name" value="P-loop_NTPase"/>
</dbReference>
<evidence type="ECO:0000256" key="5">
    <source>
        <dbReference type="ARBA" id="ARBA00023136"/>
    </source>
</evidence>
<dbReference type="RefSeq" id="WP_387717432.1">
    <property type="nucleotide sequence ID" value="NZ_JBIAPI010000002.1"/>
</dbReference>
<evidence type="ECO:0000313" key="9">
    <source>
        <dbReference type="Proteomes" id="UP001601948"/>
    </source>
</evidence>
<accession>A0ABW6QS90</accession>
<sequence>MIATRETRRRTKRGIGEETALLLVFVAVVLIALGVWGAWWIGSWWAGLPVGGHPVSALAALAFGQRPWPWQATVVAAVFAAAGAGVVFSCWRMLHAGSEIDAAARTMQRPGEIRLARARDNAIANQRLLRDAAPQVQAMPGPPLGKTVIGGVELYVPAEMCVTITAGARTGKTMAWAVAAVLAAWGPCIATSIRPDLYRHTVYGREKRGRVWLCDQQGVTGTPVCGFWVDLLEQVDSLPAARKLASFFVSGSTASATAAANAKVDSYFDGGAQELLALYAFAAACAGGDLLHVAEWLGRDQDLTPALILRHYGHHRQAERIVECQALYARQRDGIYDMARRFLNVLSDEGYAQLITPPRRQQLKVRETTAGTGGGAKIVIDRAEQPQTHDLPQFRPRDFVVSNDTLYALSMAGADSATPLTAALVGQILEAALAAARMRPDGRLAVPLLGVLDEAANCARISELPYYYTYAGGSGIILMTILQVLEQGEDLWGPSGLKTMRAQSIEVYGGGIAAVDYLEHWASMAGPHDVADRSRSHGASGVNRSLNWRPEPILDVSLLAALPKDRAMVRLPGYGPVVVRKIWWQQTEYAPLIHASLARFEKAAASAALPASPVDPDGQGPRS</sequence>
<dbReference type="InterPro" id="IPR051539">
    <property type="entry name" value="T4SS-coupling_protein"/>
</dbReference>
<gene>
    <name evidence="8" type="ORF">ACFYV7_14990</name>
</gene>
<evidence type="ECO:0000256" key="1">
    <source>
        <dbReference type="ARBA" id="ARBA00004651"/>
    </source>
</evidence>
<feature type="transmembrane region" description="Helical" evidence="6">
    <location>
        <begin position="68"/>
        <end position="91"/>
    </location>
</feature>
<dbReference type="CDD" id="cd01127">
    <property type="entry name" value="TrwB_TraG_TraD_VirD4"/>
    <property type="match status" value="1"/>
</dbReference>
<keyword evidence="5 6" id="KW-0472">Membrane</keyword>
<dbReference type="Proteomes" id="UP001601948">
    <property type="component" value="Unassembled WGS sequence"/>
</dbReference>
<evidence type="ECO:0000256" key="3">
    <source>
        <dbReference type="ARBA" id="ARBA00022692"/>
    </source>
</evidence>
<name>A0ABW6QS90_9NOCA</name>
<evidence type="ECO:0000256" key="2">
    <source>
        <dbReference type="ARBA" id="ARBA00022475"/>
    </source>
</evidence>
<dbReference type="Gene3D" id="3.40.50.300">
    <property type="entry name" value="P-loop containing nucleotide triphosphate hydrolases"/>
    <property type="match status" value="1"/>
</dbReference>
<keyword evidence="9" id="KW-1185">Reference proteome</keyword>
<keyword evidence="4 6" id="KW-1133">Transmembrane helix</keyword>
<proteinExistence type="predicted"/>
<evidence type="ECO:0000259" key="7">
    <source>
        <dbReference type="Pfam" id="PF12696"/>
    </source>
</evidence>
<dbReference type="InterPro" id="IPR032689">
    <property type="entry name" value="TraG-D_C"/>
</dbReference>
<comment type="caution">
    <text evidence="8">The sequence shown here is derived from an EMBL/GenBank/DDBJ whole genome shotgun (WGS) entry which is preliminary data.</text>
</comment>
<keyword evidence="2" id="KW-1003">Cell membrane</keyword>
<comment type="subcellular location">
    <subcellularLocation>
        <location evidence="1">Cell membrane</location>
        <topology evidence="1">Multi-pass membrane protein</topology>
    </subcellularLocation>
</comment>
<feature type="transmembrane region" description="Helical" evidence="6">
    <location>
        <begin position="20"/>
        <end position="41"/>
    </location>
</feature>